<dbReference type="EMBL" id="VSSQ01008374">
    <property type="protein sequence ID" value="MPM38694.1"/>
    <property type="molecule type" value="Genomic_DNA"/>
</dbReference>
<reference evidence="1" key="1">
    <citation type="submission" date="2019-08" db="EMBL/GenBank/DDBJ databases">
        <authorList>
            <person name="Kucharzyk K."/>
            <person name="Murdoch R.W."/>
            <person name="Higgins S."/>
            <person name="Loffler F."/>
        </authorList>
    </citation>
    <scope>NUCLEOTIDE SEQUENCE</scope>
</reference>
<name>A0A644ZLS0_9ZZZZ</name>
<accession>A0A644ZLS0</accession>
<gene>
    <name evidence="1" type="ORF">SDC9_85324</name>
</gene>
<sequence length="161" mass="18503">MERLNEESVDAFRKGIRCLNHREQLERYFLLSAAPVLMGIKPSTLICIQHCCKDVWKEQEKHVSERTGLCVKELYQTKTASGLLIYDESLLHERIRNLSGKELLQRYGYPTESALADLLEHLKGRFGGAQFPHEIGVFLGYPPEDVDAFIRNSGKDYLCCR</sequence>
<dbReference type="AlphaFoldDB" id="A0A644ZLS0"/>
<protein>
    <submittedName>
        <fullName evidence="1">Uncharacterized protein</fullName>
    </submittedName>
</protein>
<organism evidence="1">
    <name type="scientific">bioreactor metagenome</name>
    <dbReference type="NCBI Taxonomy" id="1076179"/>
    <lineage>
        <taxon>unclassified sequences</taxon>
        <taxon>metagenomes</taxon>
        <taxon>ecological metagenomes</taxon>
    </lineage>
</organism>
<proteinExistence type="predicted"/>
<dbReference type="Pfam" id="PF12672">
    <property type="entry name" value="DUF3793"/>
    <property type="match status" value="1"/>
</dbReference>
<comment type="caution">
    <text evidence="1">The sequence shown here is derived from an EMBL/GenBank/DDBJ whole genome shotgun (WGS) entry which is preliminary data.</text>
</comment>
<evidence type="ECO:0000313" key="1">
    <source>
        <dbReference type="EMBL" id="MPM38694.1"/>
    </source>
</evidence>
<dbReference type="InterPro" id="IPR024523">
    <property type="entry name" value="DUF3793"/>
</dbReference>